<name>A0A8J2JXD0_9HEXA</name>
<keyword evidence="1" id="KW-0812">Transmembrane</keyword>
<reference evidence="2" key="1">
    <citation type="submission" date="2021-06" db="EMBL/GenBank/DDBJ databases">
        <authorList>
            <person name="Hodson N. C."/>
            <person name="Mongue J. A."/>
            <person name="Jaron S. K."/>
        </authorList>
    </citation>
    <scope>NUCLEOTIDE SEQUENCE</scope>
</reference>
<keyword evidence="1" id="KW-1133">Transmembrane helix</keyword>
<gene>
    <name evidence="2" type="ORF">AFUS01_LOCUS12816</name>
</gene>
<accession>A0A8J2JXD0</accession>
<proteinExistence type="predicted"/>
<dbReference type="Proteomes" id="UP000708208">
    <property type="component" value="Unassembled WGS sequence"/>
</dbReference>
<protein>
    <submittedName>
        <fullName evidence="2">Uncharacterized protein</fullName>
    </submittedName>
</protein>
<organism evidence="2 3">
    <name type="scientific">Allacma fusca</name>
    <dbReference type="NCBI Taxonomy" id="39272"/>
    <lineage>
        <taxon>Eukaryota</taxon>
        <taxon>Metazoa</taxon>
        <taxon>Ecdysozoa</taxon>
        <taxon>Arthropoda</taxon>
        <taxon>Hexapoda</taxon>
        <taxon>Collembola</taxon>
        <taxon>Symphypleona</taxon>
        <taxon>Sminthuridae</taxon>
        <taxon>Allacma</taxon>
    </lineage>
</organism>
<evidence type="ECO:0000313" key="2">
    <source>
        <dbReference type="EMBL" id="CAG7723750.1"/>
    </source>
</evidence>
<feature type="transmembrane region" description="Helical" evidence="1">
    <location>
        <begin position="866"/>
        <end position="884"/>
    </location>
</feature>
<dbReference type="EMBL" id="CAJVCH010102291">
    <property type="protein sequence ID" value="CAG7723750.1"/>
    <property type="molecule type" value="Genomic_DNA"/>
</dbReference>
<evidence type="ECO:0000256" key="1">
    <source>
        <dbReference type="SAM" id="Phobius"/>
    </source>
</evidence>
<evidence type="ECO:0000313" key="3">
    <source>
        <dbReference type="Proteomes" id="UP000708208"/>
    </source>
</evidence>
<sequence length="937" mass="106688">MRDLRLRRREGFGRDGKNFCIIFTTDSVLVLSKRSAKEVRRHLVTIFANCLPARERRSDGIKVEVFEVKKTFEELVRSGYQRIGRFLQASGIVIVLRRKARYTSGIVTKVSGQRLGKKPFSGEYNWSQGIDVYQEPEFDDFDPFADDPRYHCQPAKNSGKCRSKDMEVSYRKPGELSIQENLLECESECENRINFGKLRLGQRISNEEFLSPVVIKKELKLGQRLSKDMYRSLETYRTMEYTEEEGNNEDYHRENDRLKVFDSITPEPITDEEAYTDEQFPQNRSHVVTVAEEVLYRDVTDEANIPSEVSGYSFLSDSSGIVSPIIDTESQAAIFGNISVDENNMVEENEEELFEEDDDPDGVLLSPPVSKESASILAKIASSSQFTTPNCESPTIPIVTRALNPTSKSNQNIFLNANQDLEESNRHKKTESKLKNTFSKNSVNTSMDLKQHSSRNLNCNICNHNVIASMEEPTLSRSNKISSSHLNSDATLNSPLNTIDAKDSGYMNTCTKVFHKLFQMHVSEVTLNETPETEDETPFVIPSSRNSNSLISKQPKKIHSIQNLPTQDSSSPLPIQFHTLVDDELLEYLDHGKPVAPETDFIDRVFVDVVVKSNEVDAKGSFRTRTITLEFPVHKDDAQAAMIVINNPHLHNPEIQYVNSPSEIVYNLPTDIASNAQHCIGTFKIRCALRIPVSFKLSCVQQLEIVPQMGVILPNQILNIQVYSSTSPESWIDRLKFEGILLLAAPFIFNKGRCIANVNTEDVQEFWGKFCGSRFRFAQTRFISIQVYHPKKIIVKSLGLGGRLWKALKRLNYFAFHPISQPMLSFPSNLHRNKQLSPLGQMVLRRRQSLALEAHEQAERLNDSRFSLLAGFLLLIIAYAWYFFKVYLPEARRVEFVPATGYRGWRDNMANVGRFWKFPGNTNLRVIPIRDSPLLAG</sequence>
<keyword evidence="3" id="KW-1185">Reference proteome</keyword>
<keyword evidence="1" id="KW-0472">Membrane</keyword>
<comment type="caution">
    <text evidence="2">The sequence shown here is derived from an EMBL/GenBank/DDBJ whole genome shotgun (WGS) entry which is preliminary data.</text>
</comment>
<dbReference type="AlphaFoldDB" id="A0A8J2JXD0"/>